<dbReference type="EMBL" id="WJXW01000004">
    <property type="protein sequence ID" value="KAF9736470.1"/>
    <property type="molecule type" value="Genomic_DNA"/>
</dbReference>
<dbReference type="AlphaFoldDB" id="A0A9P6GK65"/>
<reference evidence="1" key="1">
    <citation type="journal article" date="2020" name="Mol. Plant Microbe Interact.">
        <title>Genome Sequence of the Biocontrol Agent Coniothyrium minitans strain Conio (IMI 134523).</title>
        <authorList>
            <person name="Patel D."/>
            <person name="Shittu T.A."/>
            <person name="Baroncelli R."/>
            <person name="Muthumeenakshi S."/>
            <person name="Osborne T.H."/>
            <person name="Janganan T.K."/>
            <person name="Sreenivasaprasad S."/>
        </authorList>
    </citation>
    <scope>NUCLEOTIDE SEQUENCE</scope>
    <source>
        <strain evidence="1">Conio</strain>
    </source>
</reference>
<proteinExistence type="predicted"/>
<evidence type="ECO:0000313" key="2">
    <source>
        <dbReference type="Proteomes" id="UP000756921"/>
    </source>
</evidence>
<dbReference type="OrthoDB" id="10582374at2759"/>
<gene>
    <name evidence="1" type="ORF">PMIN01_04249</name>
</gene>
<evidence type="ECO:0000313" key="1">
    <source>
        <dbReference type="EMBL" id="KAF9736470.1"/>
    </source>
</evidence>
<organism evidence="1 2">
    <name type="scientific">Paraphaeosphaeria minitans</name>
    <dbReference type="NCBI Taxonomy" id="565426"/>
    <lineage>
        <taxon>Eukaryota</taxon>
        <taxon>Fungi</taxon>
        <taxon>Dikarya</taxon>
        <taxon>Ascomycota</taxon>
        <taxon>Pezizomycotina</taxon>
        <taxon>Dothideomycetes</taxon>
        <taxon>Pleosporomycetidae</taxon>
        <taxon>Pleosporales</taxon>
        <taxon>Massarineae</taxon>
        <taxon>Didymosphaeriaceae</taxon>
        <taxon>Paraphaeosphaeria</taxon>
    </lineage>
</organism>
<dbReference type="Proteomes" id="UP000756921">
    <property type="component" value="Unassembled WGS sequence"/>
</dbReference>
<protein>
    <submittedName>
        <fullName evidence="1">Uncharacterized protein</fullName>
    </submittedName>
</protein>
<keyword evidence="2" id="KW-1185">Reference proteome</keyword>
<name>A0A9P6GK65_9PLEO</name>
<comment type="caution">
    <text evidence="1">The sequence shown here is derived from an EMBL/GenBank/DDBJ whole genome shotgun (WGS) entry which is preliminary data.</text>
</comment>
<sequence>MSLHSIPSLFPFTISLQYISSLALIHHNIGVFRTRQQHVVVEKSMARRPVTAAMIRGALSPSRRAAPTAYVVRQGTHHRCCRCHGSRDLPGPPRSLPPNFTSVDLQTLQDTQRLDPVLQFGTCGQPLSSLELPASFSVGFRNADLSRARPDWGEPPIRGRMLGGSGTLTRRSVLEVILRFQPSRSSPTQIIVLAQLAEHIAAAVT</sequence>
<accession>A0A9P6GK65</accession>